<dbReference type="EMBL" id="LDZF01000009">
    <property type="protein sequence ID" value="KMK13845.1"/>
    <property type="molecule type" value="Genomic_DNA"/>
</dbReference>
<gene>
    <name evidence="5" type="ORF">ABW06_10325</name>
</gene>
<keyword evidence="6" id="KW-1185">Reference proteome</keyword>
<evidence type="ECO:0000259" key="4">
    <source>
        <dbReference type="SMART" id="SM00822"/>
    </source>
</evidence>
<evidence type="ECO:0000313" key="6">
    <source>
        <dbReference type="Proteomes" id="UP000036196"/>
    </source>
</evidence>
<comment type="caution">
    <text evidence="5">The sequence shown here is derived from an EMBL/GenBank/DDBJ whole genome shotgun (WGS) entry which is preliminary data.</text>
</comment>
<dbReference type="GO" id="GO:0006633">
    <property type="term" value="P:fatty acid biosynthetic process"/>
    <property type="evidence" value="ECO:0007669"/>
    <property type="project" value="TreeGrafter"/>
</dbReference>
<dbReference type="SMART" id="SM00822">
    <property type="entry name" value="PKS_KR"/>
    <property type="match status" value="1"/>
</dbReference>
<comment type="similarity">
    <text evidence="1">Belongs to the short-chain dehydrogenases/reductases (SDR) family.</text>
</comment>
<proteinExistence type="inferred from homology"/>
<dbReference type="Pfam" id="PF13561">
    <property type="entry name" value="adh_short_C2"/>
    <property type="match status" value="1"/>
</dbReference>
<feature type="domain" description="Ketoreductase" evidence="4">
    <location>
        <begin position="11"/>
        <end position="194"/>
    </location>
</feature>
<dbReference type="CDD" id="cd05233">
    <property type="entry name" value="SDR_c"/>
    <property type="match status" value="1"/>
</dbReference>
<dbReference type="NCBIfam" id="NF005559">
    <property type="entry name" value="PRK07231.1"/>
    <property type="match status" value="1"/>
</dbReference>
<evidence type="ECO:0000256" key="1">
    <source>
        <dbReference type="ARBA" id="ARBA00006484"/>
    </source>
</evidence>
<protein>
    <submittedName>
        <fullName evidence="5">3-ketoacyl-ACP reductase</fullName>
    </submittedName>
</protein>
<dbReference type="AlphaFoldDB" id="A0A0J5LVL9"/>
<keyword evidence="3" id="KW-0472">Membrane</keyword>
<dbReference type="InterPro" id="IPR036291">
    <property type="entry name" value="NAD(P)-bd_dom_sf"/>
</dbReference>
<dbReference type="GO" id="GO:0048038">
    <property type="term" value="F:quinone binding"/>
    <property type="evidence" value="ECO:0007669"/>
    <property type="project" value="TreeGrafter"/>
</dbReference>
<keyword evidence="2" id="KW-0560">Oxidoreductase</keyword>
<sequence length="257" mass="26508">MTYAADAFRGRVVLVTGGAQGIGLAIAAAFARLGAAVVIADRQEQKSRDSAARLRGEGLRVDAVACDLAEPESAAALVDATTQLHGRLDVLVHNAAYFPLTPFSEIDAPLLRRTLGVNLMAPFFLARAARPWMRGGGRILVTSSVTGPRVAYPGLAHYAASKAGVNGFIRAAALELAADGITVNGVEPGMIRTPAMNNLGDKEVSQAIAAAVPLGRLGEPEEIAGAMLFLASPAAAYITGQTLVVDGGALLPEATLR</sequence>
<evidence type="ECO:0000256" key="3">
    <source>
        <dbReference type="SAM" id="Phobius"/>
    </source>
</evidence>
<dbReference type="NCBIfam" id="NF009468">
    <property type="entry name" value="PRK12826.1-4"/>
    <property type="match status" value="1"/>
</dbReference>
<dbReference type="RefSeq" id="WP_048278915.1">
    <property type="nucleotide sequence ID" value="NZ_LDZF01000009.1"/>
</dbReference>
<dbReference type="PANTHER" id="PTHR42760:SF133">
    <property type="entry name" value="3-OXOACYL-[ACYL-CARRIER-PROTEIN] REDUCTASE"/>
    <property type="match status" value="1"/>
</dbReference>
<dbReference type="InterPro" id="IPR002347">
    <property type="entry name" value="SDR_fam"/>
</dbReference>
<keyword evidence="3" id="KW-0812">Transmembrane</keyword>
<name>A0A0J5LVL9_PLUGE</name>
<feature type="transmembrane region" description="Helical" evidence="3">
    <location>
        <begin position="20"/>
        <end position="40"/>
    </location>
</feature>
<dbReference type="FunFam" id="3.40.50.720:FF:000084">
    <property type="entry name" value="Short-chain dehydrogenase reductase"/>
    <property type="match status" value="1"/>
</dbReference>
<dbReference type="GO" id="GO:0016616">
    <property type="term" value="F:oxidoreductase activity, acting on the CH-OH group of donors, NAD or NADP as acceptor"/>
    <property type="evidence" value="ECO:0007669"/>
    <property type="project" value="TreeGrafter"/>
</dbReference>
<dbReference type="SUPFAM" id="SSF51735">
    <property type="entry name" value="NAD(P)-binding Rossmann-fold domains"/>
    <property type="match status" value="1"/>
</dbReference>
<reference evidence="5 6" key="1">
    <citation type="submission" date="2015-05" db="EMBL/GenBank/DDBJ databases">
        <title>Genome sequences of Pluralibacter gergoviae.</title>
        <authorList>
            <person name="Greninger A.L."/>
            <person name="Miller S."/>
        </authorList>
    </citation>
    <scope>NUCLEOTIDE SEQUENCE [LARGE SCALE GENOMIC DNA]</scope>
    <source>
        <strain evidence="5 6">JS81F13</strain>
    </source>
</reference>
<organism evidence="5 6">
    <name type="scientific">Pluralibacter gergoviae</name>
    <name type="common">Enterobacter gergoviae</name>
    <dbReference type="NCBI Taxonomy" id="61647"/>
    <lineage>
        <taxon>Bacteria</taxon>
        <taxon>Pseudomonadati</taxon>
        <taxon>Pseudomonadota</taxon>
        <taxon>Gammaproteobacteria</taxon>
        <taxon>Enterobacterales</taxon>
        <taxon>Enterobacteriaceae</taxon>
        <taxon>Pluralibacter</taxon>
    </lineage>
</organism>
<dbReference type="InterPro" id="IPR057326">
    <property type="entry name" value="KR_dom"/>
</dbReference>
<dbReference type="STRING" id="61647.LG71_12110"/>
<dbReference type="InterPro" id="IPR020904">
    <property type="entry name" value="Sc_DH/Rdtase_CS"/>
</dbReference>
<dbReference type="Gene3D" id="3.40.50.720">
    <property type="entry name" value="NAD(P)-binding Rossmann-like Domain"/>
    <property type="match status" value="1"/>
</dbReference>
<dbReference type="PRINTS" id="PR00080">
    <property type="entry name" value="SDRFAMILY"/>
</dbReference>
<evidence type="ECO:0000313" key="5">
    <source>
        <dbReference type="EMBL" id="KMK13845.1"/>
    </source>
</evidence>
<dbReference type="PROSITE" id="PS00061">
    <property type="entry name" value="ADH_SHORT"/>
    <property type="match status" value="1"/>
</dbReference>
<dbReference type="PRINTS" id="PR00081">
    <property type="entry name" value="GDHRDH"/>
</dbReference>
<keyword evidence="3" id="KW-1133">Transmembrane helix</keyword>
<accession>A0A0J5LVL9</accession>
<dbReference type="PANTHER" id="PTHR42760">
    <property type="entry name" value="SHORT-CHAIN DEHYDROGENASES/REDUCTASES FAMILY MEMBER"/>
    <property type="match status" value="1"/>
</dbReference>
<dbReference type="eggNOG" id="COG1028">
    <property type="taxonomic scope" value="Bacteria"/>
</dbReference>
<evidence type="ECO:0000256" key="2">
    <source>
        <dbReference type="ARBA" id="ARBA00023002"/>
    </source>
</evidence>
<dbReference type="PATRIC" id="fig|61647.15.peg.5444"/>
<dbReference type="Proteomes" id="UP000036196">
    <property type="component" value="Unassembled WGS sequence"/>
</dbReference>